<feature type="domain" description="Tyr recombinase" evidence="10">
    <location>
        <begin position="124"/>
        <end position="311"/>
    </location>
</feature>
<dbReference type="InterPro" id="IPR011010">
    <property type="entry name" value="DNA_brk_join_enz"/>
</dbReference>
<feature type="active site" evidence="9">
    <location>
        <position position="192"/>
    </location>
</feature>
<feature type="active site" evidence="9">
    <location>
        <position position="168"/>
    </location>
</feature>
<dbReference type="InterPro" id="IPR013762">
    <property type="entry name" value="Integrase-like_cat_sf"/>
</dbReference>
<evidence type="ECO:0000259" key="10">
    <source>
        <dbReference type="PROSITE" id="PS51898"/>
    </source>
</evidence>
<evidence type="ECO:0000256" key="2">
    <source>
        <dbReference type="ARBA" id="ARBA00022490"/>
    </source>
</evidence>
<evidence type="ECO:0000313" key="13">
    <source>
        <dbReference type="Proteomes" id="UP000030013"/>
    </source>
</evidence>
<feature type="active site" description="O-(3'-phospho-DNA)-tyrosine intermediate" evidence="9">
    <location>
        <position position="298"/>
    </location>
</feature>
<dbReference type="PANTHER" id="PTHR30349">
    <property type="entry name" value="PHAGE INTEGRASE-RELATED"/>
    <property type="match status" value="1"/>
</dbReference>
<comment type="subunit">
    <text evidence="9">Forms a cyclic heterotetrameric complex composed of two molecules of XerC and two molecules of XerD.</text>
</comment>
<name>A0A0A0JTL5_9MICO</name>
<dbReference type="Pfam" id="PF02899">
    <property type="entry name" value="Phage_int_SAM_1"/>
    <property type="match status" value="2"/>
</dbReference>
<dbReference type="GO" id="GO:0009037">
    <property type="term" value="F:tyrosine-based site-specific recombinase activity"/>
    <property type="evidence" value="ECO:0007669"/>
    <property type="project" value="UniProtKB-UniRule"/>
</dbReference>
<evidence type="ECO:0000313" key="12">
    <source>
        <dbReference type="EMBL" id="KGN40488.1"/>
    </source>
</evidence>
<feature type="active site" evidence="9">
    <location>
        <position position="263"/>
    </location>
</feature>
<keyword evidence="4 9" id="KW-0159">Chromosome partition</keyword>
<dbReference type="GO" id="GO:0005737">
    <property type="term" value="C:cytoplasm"/>
    <property type="evidence" value="ECO:0007669"/>
    <property type="project" value="UniProtKB-SubCell"/>
</dbReference>
<dbReference type="PROSITE" id="PS51898">
    <property type="entry name" value="TYR_RECOMBINASE"/>
    <property type="match status" value="1"/>
</dbReference>
<dbReference type="Gene3D" id="1.10.150.130">
    <property type="match status" value="1"/>
</dbReference>
<feature type="active site" evidence="9">
    <location>
        <position position="289"/>
    </location>
</feature>
<keyword evidence="13" id="KW-1185">Reference proteome</keyword>
<feature type="active site" evidence="9">
    <location>
        <position position="266"/>
    </location>
</feature>
<keyword evidence="6 9" id="KW-0238">DNA-binding</keyword>
<organism evidence="12 13">
    <name type="scientific">Knoellia aerolata DSM 18566</name>
    <dbReference type="NCBI Taxonomy" id="1385519"/>
    <lineage>
        <taxon>Bacteria</taxon>
        <taxon>Bacillati</taxon>
        <taxon>Actinomycetota</taxon>
        <taxon>Actinomycetes</taxon>
        <taxon>Micrococcales</taxon>
        <taxon>Intrasporangiaceae</taxon>
        <taxon>Knoellia</taxon>
    </lineage>
</organism>
<dbReference type="SUPFAM" id="SSF56349">
    <property type="entry name" value="DNA breaking-rejoining enzymes"/>
    <property type="match status" value="1"/>
</dbReference>
<feature type="domain" description="Core-binding (CB)" evidence="11">
    <location>
        <begin position="3"/>
        <end position="103"/>
    </location>
</feature>
<evidence type="ECO:0000256" key="6">
    <source>
        <dbReference type="ARBA" id="ARBA00023125"/>
    </source>
</evidence>
<dbReference type="InterPro" id="IPR044068">
    <property type="entry name" value="CB"/>
</dbReference>
<comment type="similarity">
    <text evidence="9">Belongs to the 'phage' integrase family. XerC subfamily.</text>
</comment>
<keyword evidence="2 9" id="KW-0963">Cytoplasm</keyword>
<dbReference type="STRING" id="1385519.N801_13590"/>
<keyword evidence="5 9" id="KW-0229">DNA integration</keyword>
<evidence type="ECO:0000256" key="8">
    <source>
        <dbReference type="ARBA" id="ARBA00023306"/>
    </source>
</evidence>
<dbReference type="InterPro" id="IPR004107">
    <property type="entry name" value="Integrase_SAM-like_N"/>
</dbReference>
<dbReference type="Proteomes" id="UP000030013">
    <property type="component" value="Unassembled WGS sequence"/>
</dbReference>
<dbReference type="RefSeq" id="WP_035938741.1">
    <property type="nucleotide sequence ID" value="NZ_AVPL01000040.1"/>
</dbReference>
<dbReference type="HAMAP" id="MF_01808">
    <property type="entry name" value="Recomb_XerC_XerD"/>
    <property type="match status" value="1"/>
</dbReference>
<dbReference type="Pfam" id="PF00589">
    <property type="entry name" value="Phage_integrase"/>
    <property type="match status" value="1"/>
</dbReference>
<dbReference type="AlphaFoldDB" id="A0A0A0JTL5"/>
<evidence type="ECO:0000256" key="9">
    <source>
        <dbReference type="HAMAP-Rule" id="MF_01808"/>
    </source>
</evidence>
<accession>A0A0A0JTL5</accession>
<proteinExistence type="inferred from homology"/>
<dbReference type="InterPro" id="IPR010998">
    <property type="entry name" value="Integrase_recombinase_N"/>
</dbReference>
<comment type="function">
    <text evidence="9">Site-specific tyrosine recombinase, which acts by catalyzing the cutting and rejoining of the recombining DNA molecules. The XerC-XerD complex is essential to convert dimers of the bacterial chromosome into monomers to permit their segregation at cell division. It also contributes to the segregational stability of plasmids.</text>
</comment>
<reference evidence="12 13" key="1">
    <citation type="submission" date="2013-08" db="EMBL/GenBank/DDBJ databases">
        <title>The genome sequence of Knoellia aerolata.</title>
        <authorList>
            <person name="Zhu W."/>
            <person name="Wang G."/>
        </authorList>
    </citation>
    <scope>NUCLEOTIDE SEQUENCE [LARGE SCALE GENOMIC DNA]</scope>
    <source>
        <strain evidence="12 13">DSM 18566</strain>
    </source>
</reference>
<dbReference type="InterPro" id="IPR050090">
    <property type="entry name" value="Tyrosine_recombinase_XerCD"/>
</dbReference>
<dbReference type="GO" id="GO:0051301">
    <property type="term" value="P:cell division"/>
    <property type="evidence" value="ECO:0007669"/>
    <property type="project" value="UniProtKB-KW"/>
</dbReference>
<keyword evidence="8 9" id="KW-0131">Cell cycle</keyword>
<evidence type="ECO:0000256" key="1">
    <source>
        <dbReference type="ARBA" id="ARBA00004496"/>
    </source>
</evidence>
<evidence type="ECO:0000259" key="11">
    <source>
        <dbReference type="PROSITE" id="PS51900"/>
    </source>
</evidence>
<keyword evidence="3 9" id="KW-0132">Cell division</keyword>
<dbReference type="GO" id="GO:0003677">
    <property type="term" value="F:DNA binding"/>
    <property type="evidence" value="ECO:0007669"/>
    <property type="project" value="UniProtKB-UniRule"/>
</dbReference>
<dbReference type="GO" id="GO:0007059">
    <property type="term" value="P:chromosome segregation"/>
    <property type="evidence" value="ECO:0007669"/>
    <property type="project" value="UniProtKB-UniRule"/>
</dbReference>
<dbReference type="eggNOG" id="COG4974">
    <property type="taxonomic scope" value="Bacteria"/>
</dbReference>
<evidence type="ECO:0000256" key="3">
    <source>
        <dbReference type="ARBA" id="ARBA00022618"/>
    </source>
</evidence>
<comment type="subcellular location">
    <subcellularLocation>
        <location evidence="1 9">Cytoplasm</location>
    </subcellularLocation>
</comment>
<gene>
    <name evidence="9" type="primary">xerC</name>
    <name evidence="12" type="ORF">N801_13590</name>
</gene>
<keyword evidence="7 9" id="KW-0233">DNA recombination</keyword>
<evidence type="ECO:0000256" key="4">
    <source>
        <dbReference type="ARBA" id="ARBA00022829"/>
    </source>
</evidence>
<dbReference type="PROSITE" id="PS51900">
    <property type="entry name" value="CB"/>
    <property type="match status" value="1"/>
</dbReference>
<sequence>MSATREAVIDAFERHLRAERGRSPHTVRAYLGDLRDFFAHLDGADTHGRGDRVVPAAAPVTPLDAVRLADLRGWLGVLAAGGAARSTIARRSASLRTFFAWATRQGHVDPDPSLRLVAPKRHRTLPPVLAQNDAAELLDIAAVAADDDDPVHLRDRAILELLYATGVRVGELTGLDTDDVDLDTGVVRVIGKGDKERRVPFGRRAASALVDWLERGRSRLVVDGSGPALFLGRRGRRVDPRQVRTLVHEMLAHLPDAPDLGPHGLRHSAATHLLEGGADLRMVQELLGHSSLATTQIYTHVSIERLTASYAQAHPRA</sequence>
<comment type="caution">
    <text evidence="12">The sequence shown here is derived from an EMBL/GenBank/DDBJ whole genome shotgun (WGS) entry which is preliminary data.</text>
</comment>
<dbReference type="InterPro" id="IPR002104">
    <property type="entry name" value="Integrase_catalytic"/>
</dbReference>
<evidence type="ECO:0000256" key="5">
    <source>
        <dbReference type="ARBA" id="ARBA00022908"/>
    </source>
</evidence>
<evidence type="ECO:0000256" key="7">
    <source>
        <dbReference type="ARBA" id="ARBA00023172"/>
    </source>
</evidence>
<dbReference type="PANTHER" id="PTHR30349:SF77">
    <property type="entry name" value="TYROSINE RECOMBINASE XERC"/>
    <property type="match status" value="1"/>
</dbReference>
<dbReference type="EMBL" id="AVPL01000040">
    <property type="protein sequence ID" value="KGN40488.1"/>
    <property type="molecule type" value="Genomic_DNA"/>
</dbReference>
<dbReference type="GO" id="GO:0006313">
    <property type="term" value="P:DNA transposition"/>
    <property type="evidence" value="ECO:0007669"/>
    <property type="project" value="UniProtKB-UniRule"/>
</dbReference>
<dbReference type="Gene3D" id="1.10.443.10">
    <property type="entry name" value="Intergrase catalytic core"/>
    <property type="match status" value="1"/>
</dbReference>
<dbReference type="InterPro" id="IPR023009">
    <property type="entry name" value="Tyrosine_recombinase_XerC/XerD"/>
</dbReference>
<protein>
    <recommendedName>
        <fullName evidence="9">Tyrosine recombinase XerC</fullName>
    </recommendedName>
</protein>
<dbReference type="CDD" id="cd00798">
    <property type="entry name" value="INT_XerDC_C"/>
    <property type="match status" value="1"/>
</dbReference>